<feature type="domain" description="TonB-dependent receptor plug" evidence="17">
    <location>
        <begin position="80"/>
        <end position="177"/>
    </location>
</feature>
<dbReference type="InterPro" id="IPR012910">
    <property type="entry name" value="Plug_dom"/>
</dbReference>
<accession>A0A2T4FYI1</accession>
<comment type="caution">
    <text evidence="18">The sequence shown here is derived from an EMBL/GenBank/DDBJ whole genome shotgun (WGS) entry which is preliminary data.</text>
</comment>
<dbReference type="GO" id="GO:0015891">
    <property type="term" value="P:siderophore transport"/>
    <property type="evidence" value="ECO:0007669"/>
    <property type="project" value="UniProtKB-ARBA"/>
</dbReference>
<comment type="similarity">
    <text evidence="2 14">Belongs to the TonB-dependent receptor family.</text>
</comment>
<evidence type="ECO:0000256" key="12">
    <source>
        <dbReference type="ARBA" id="ARBA00023170"/>
    </source>
</evidence>
<dbReference type="FunFam" id="2.170.130.10:FF:000001">
    <property type="entry name" value="Catecholate siderophore TonB-dependent receptor"/>
    <property type="match status" value="1"/>
</dbReference>
<keyword evidence="6 14" id="KW-0812">Transmembrane</keyword>
<dbReference type="EMBL" id="PYWX01000030">
    <property type="protein sequence ID" value="PTC28482.1"/>
    <property type="molecule type" value="Genomic_DNA"/>
</dbReference>
<evidence type="ECO:0000256" key="9">
    <source>
        <dbReference type="ARBA" id="ARBA00023065"/>
    </source>
</evidence>
<feature type="compositionally biased region" description="Polar residues" evidence="15">
    <location>
        <begin position="46"/>
        <end position="69"/>
    </location>
</feature>
<keyword evidence="7 16" id="KW-0732">Signal</keyword>
<name>A0A2T4FYI1_9PSED</name>
<feature type="region of interest" description="Disordered" evidence="15">
    <location>
        <begin position="35"/>
        <end position="69"/>
    </location>
</feature>
<keyword evidence="9" id="KW-0406">Ion transport</keyword>
<feature type="signal peptide" evidence="16">
    <location>
        <begin position="1"/>
        <end position="35"/>
    </location>
</feature>
<evidence type="ECO:0000256" key="15">
    <source>
        <dbReference type="SAM" id="MobiDB-lite"/>
    </source>
</evidence>
<dbReference type="AlphaFoldDB" id="A0A2T4FYI1"/>
<dbReference type="InterPro" id="IPR037066">
    <property type="entry name" value="Plug_dom_sf"/>
</dbReference>
<evidence type="ECO:0000256" key="16">
    <source>
        <dbReference type="SAM" id="SignalP"/>
    </source>
</evidence>
<dbReference type="GO" id="GO:0009279">
    <property type="term" value="C:cell outer membrane"/>
    <property type="evidence" value="ECO:0007669"/>
    <property type="project" value="UniProtKB-SubCell"/>
</dbReference>
<evidence type="ECO:0000256" key="13">
    <source>
        <dbReference type="ARBA" id="ARBA00023237"/>
    </source>
</evidence>
<evidence type="ECO:0000256" key="5">
    <source>
        <dbReference type="ARBA" id="ARBA00022496"/>
    </source>
</evidence>
<dbReference type="Gene3D" id="2.170.130.10">
    <property type="entry name" value="TonB-dependent receptor, plug domain"/>
    <property type="match status" value="1"/>
</dbReference>
<dbReference type="PANTHER" id="PTHR32552">
    <property type="entry name" value="FERRICHROME IRON RECEPTOR-RELATED"/>
    <property type="match status" value="1"/>
</dbReference>
<keyword evidence="19" id="KW-1185">Reference proteome</keyword>
<protein>
    <submittedName>
        <fullName evidence="18">TonB-dependent siderophore receptor</fullName>
    </submittedName>
</protein>
<evidence type="ECO:0000256" key="14">
    <source>
        <dbReference type="PROSITE-ProRule" id="PRU01360"/>
    </source>
</evidence>
<proteinExistence type="inferred from homology"/>
<dbReference type="RefSeq" id="WP_170122277.1">
    <property type="nucleotide sequence ID" value="NZ_PYWX01000030.1"/>
</dbReference>
<feature type="region of interest" description="Disordered" evidence="15">
    <location>
        <begin position="113"/>
        <end position="180"/>
    </location>
</feature>
<evidence type="ECO:0000256" key="1">
    <source>
        <dbReference type="ARBA" id="ARBA00004571"/>
    </source>
</evidence>
<feature type="non-terminal residue" evidence="18">
    <location>
        <position position="180"/>
    </location>
</feature>
<evidence type="ECO:0000256" key="11">
    <source>
        <dbReference type="ARBA" id="ARBA00023136"/>
    </source>
</evidence>
<dbReference type="Proteomes" id="UP000240476">
    <property type="component" value="Unassembled WGS sequence"/>
</dbReference>
<reference evidence="18 19" key="1">
    <citation type="submission" date="2018-03" db="EMBL/GenBank/DDBJ databases">
        <title>Draft genome sequence of the type strain of Pseudomonas palleroniana LMG 23076, isolated from rice in Cameroon.</title>
        <authorList>
            <person name="Tambong J.T."/>
        </authorList>
    </citation>
    <scope>NUCLEOTIDE SEQUENCE [LARGE SCALE GENOMIC DNA]</scope>
    <source>
        <strain evidence="18 19">LMG 23076</strain>
    </source>
</reference>
<keyword evidence="3 14" id="KW-0813">Transport</keyword>
<keyword evidence="13 14" id="KW-0998">Cell outer membrane</keyword>
<feature type="chain" id="PRO_5015524754" evidence="16">
    <location>
        <begin position="36"/>
        <end position="180"/>
    </location>
</feature>
<dbReference type="PROSITE" id="PS52016">
    <property type="entry name" value="TONB_DEPENDENT_REC_3"/>
    <property type="match status" value="1"/>
</dbReference>
<keyword evidence="12 18" id="KW-0675">Receptor</keyword>
<evidence type="ECO:0000256" key="10">
    <source>
        <dbReference type="ARBA" id="ARBA00023077"/>
    </source>
</evidence>
<evidence type="ECO:0000256" key="6">
    <source>
        <dbReference type="ARBA" id="ARBA00022692"/>
    </source>
</evidence>
<evidence type="ECO:0000256" key="7">
    <source>
        <dbReference type="ARBA" id="ARBA00022729"/>
    </source>
</evidence>
<dbReference type="Pfam" id="PF07715">
    <property type="entry name" value="Plug"/>
    <property type="match status" value="1"/>
</dbReference>
<keyword evidence="8" id="KW-0408">Iron</keyword>
<keyword evidence="5" id="KW-0410">Iron transport</keyword>
<evidence type="ECO:0000256" key="2">
    <source>
        <dbReference type="ARBA" id="ARBA00009810"/>
    </source>
</evidence>
<evidence type="ECO:0000256" key="3">
    <source>
        <dbReference type="ARBA" id="ARBA00022448"/>
    </source>
</evidence>
<dbReference type="PANTHER" id="PTHR32552:SF89">
    <property type="entry name" value="CATECHOLATE SIDEROPHORE RECEPTOR FIU"/>
    <property type="match status" value="1"/>
</dbReference>
<comment type="subcellular location">
    <subcellularLocation>
        <location evidence="1 14">Cell outer membrane</location>
        <topology evidence="1 14">Multi-pass membrane protein</topology>
    </subcellularLocation>
</comment>
<dbReference type="SUPFAM" id="SSF56935">
    <property type="entry name" value="Porins"/>
    <property type="match status" value="1"/>
</dbReference>
<sequence length="180" mass="18563">MSRTTTKTPASSPRMLASAIGVALTAGSVAHLAQAAEATEPKGERNSISLGATSITGQEQDNTSYQVEKASSQKYTAQLVDTPRSVTVVPQQVLKDTAATSLQDALRTVPGITFGAGEGGNPQGDRPFIRGFDAQGDTYLDGVRDTGGQSREIFDIESIEVSKGPNSSFGGRGSAGGSLN</sequence>
<keyword evidence="10" id="KW-0798">TonB box</keyword>
<organism evidence="18 19">
    <name type="scientific">Pseudomonas palleroniana</name>
    <dbReference type="NCBI Taxonomy" id="191390"/>
    <lineage>
        <taxon>Bacteria</taxon>
        <taxon>Pseudomonadati</taxon>
        <taxon>Pseudomonadota</taxon>
        <taxon>Gammaproteobacteria</taxon>
        <taxon>Pseudomonadales</taxon>
        <taxon>Pseudomonadaceae</taxon>
        <taxon>Pseudomonas</taxon>
    </lineage>
</organism>
<evidence type="ECO:0000259" key="17">
    <source>
        <dbReference type="Pfam" id="PF07715"/>
    </source>
</evidence>
<keyword evidence="11 14" id="KW-0472">Membrane</keyword>
<gene>
    <name evidence="18" type="ORF">C9383_10645</name>
</gene>
<dbReference type="GO" id="GO:0015344">
    <property type="term" value="F:siderophore uptake transmembrane transporter activity"/>
    <property type="evidence" value="ECO:0007669"/>
    <property type="project" value="TreeGrafter"/>
</dbReference>
<evidence type="ECO:0000313" key="18">
    <source>
        <dbReference type="EMBL" id="PTC28482.1"/>
    </source>
</evidence>
<evidence type="ECO:0000313" key="19">
    <source>
        <dbReference type="Proteomes" id="UP000240476"/>
    </source>
</evidence>
<evidence type="ECO:0000256" key="8">
    <source>
        <dbReference type="ARBA" id="ARBA00023004"/>
    </source>
</evidence>
<keyword evidence="4 14" id="KW-1134">Transmembrane beta strand</keyword>
<dbReference type="InterPro" id="IPR039426">
    <property type="entry name" value="TonB-dep_rcpt-like"/>
</dbReference>
<evidence type="ECO:0000256" key="4">
    <source>
        <dbReference type="ARBA" id="ARBA00022452"/>
    </source>
</evidence>
<feature type="compositionally biased region" description="Gly residues" evidence="15">
    <location>
        <begin position="170"/>
        <end position="180"/>
    </location>
</feature>